<comment type="caution">
    <text evidence="1">The sequence shown here is derived from an EMBL/GenBank/DDBJ whole genome shotgun (WGS) entry which is preliminary data.</text>
</comment>
<reference evidence="2" key="1">
    <citation type="journal article" date="2023" name="Nat. Plants">
        <title>Single-cell RNA sequencing provides a high-resolution roadmap for understanding the multicellular compartmentation of specialized metabolism.</title>
        <authorList>
            <person name="Sun S."/>
            <person name="Shen X."/>
            <person name="Li Y."/>
            <person name="Li Y."/>
            <person name="Wang S."/>
            <person name="Li R."/>
            <person name="Zhang H."/>
            <person name="Shen G."/>
            <person name="Guo B."/>
            <person name="Wei J."/>
            <person name="Xu J."/>
            <person name="St-Pierre B."/>
            <person name="Chen S."/>
            <person name="Sun C."/>
        </authorList>
    </citation>
    <scope>NUCLEOTIDE SEQUENCE [LARGE SCALE GENOMIC DNA]</scope>
</reference>
<organism evidence="1 2">
    <name type="scientific">Catharanthus roseus</name>
    <name type="common">Madagascar periwinkle</name>
    <name type="synonym">Vinca rosea</name>
    <dbReference type="NCBI Taxonomy" id="4058"/>
    <lineage>
        <taxon>Eukaryota</taxon>
        <taxon>Viridiplantae</taxon>
        <taxon>Streptophyta</taxon>
        <taxon>Embryophyta</taxon>
        <taxon>Tracheophyta</taxon>
        <taxon>Spermatophyta</taxon>
        <taxon>Magnoliopsida</taxon>
        <taxon>eudicotyledons</taxon>
        <taxon>Gunneridae</taxon>
        <taxon>Pentapetalae</taxon>
        <taxon>asterids</taxon>
        <taxon>lamiids</taxon>
        <taxon>Gentianales</taxon>
        <taxon>Apocynaceae</taxon>
        <taxon>Rauvolfioideae</taxon>
        <taxon>Vinceae</taxon>
        <taxon>Catharanthinae</taxon>
        <taxon>Catharanthus</taxon>
    </lineage>
</organism>
<gene>
    <name evidence="1" type="ORF">M9H77_15626</name>
</gene>
<evidence type="ECO:0000313" key="1">
    <source>
        <dbReference type="EMBL" id="KAI5665773.1"/>
    </source>
</evidence>
<keyword evidence="2" id="KW-1185">Reference proteome</keyword>
<protein>
    <submittedName>
        <fullName evidence="1">Uncharacterized protein</fullName>
    </submittedName>
</protein>
<accession>A0ACC0AXR1</accession>
<proteinExistence type="predicted"/>
<dbReference type="EMBL" id="CM044704">
    <property type="protein sequence ID" value="KAI5665773.1"/>
    <property type="molecule type" value="Genomic_DNA"/>
</dbReference>
<dbReference type="Proteomes" id="UP001060085">
    <property type="component" value="Linkage Group LG04"/>
</dbReference>
<evidence type="ECO:0000313" key="2">
    <source>
        <dbReference type="Proteomes" id="UP001060085"/>
    </source>
</evidence>
<sequence length="204" mass="22723">MKKQIKRRKFNYSGMASIRFGGLVLGIIIVSLALKYSSACAQEGGERKGKWLPSIASKNHASSSNDLQGDRSMAKIAGRKVLRGRHMQKDELMKREIENKEGSNEVPEISGKDASQKSSEGASHTHKDNGKVDEQKENASKNPSSTSSEATVFEEHDDDNDVQNEDSKEVVEAADEVVNLMRKDYRGMDRPRRKPPINNHKPTD</sequence>
<name>A0ACC0AXR1_CATRO</name>